<evidence type="ECO:0000313" key="2">
    <source>
        <dbReference type="EMBL" id="VDH91439.1"/>
    </source>
</evidence>
<organism evidence="2 3">
    <name type="scientific">Mytilus galloprovincialis</name>
    <name type="common">Mediterranean mussel</name>
    <dbReference type="NCBI Taxonomy" id="29158"/>
    <lineage>
        <taxon>Eukaryota</taxon>
        <taxon>Metazoa</taxon>
        <taxon>Spiralia</taxon>
        <taxon>Lophotrochozoa</taxon>
        <taxon>Mollusca</taxon>
        <taxon>Bivalvia</taxon>
        <taxon>Autobranchia</taxon>
        <taxon>Pteriomorphia</taxon>
        <taxon>Mytilida</taxon>
        <taxon>Mytiloidea</taxon>
        <taxon>Mytilidae</taxon>
        <taxon>Mytilinae</taxon>
        <taxon>Mytilus</taxon>
    </lineage>
</organism>
<feature type="region of interest" description="Disordered" evidence="1">
    <location>
        <begin position="1"/>
        <end position="39"/>
    </location>
</feature>
<evidence type="ECO:0000313" key="3">
    <source>
        <dbReference type="Proteomes" id="UP000596742"/>
    </source>
</evidence>
<dbReference type="Proteomes" id="UP000596742">
    <property type="component" value="Unassembled WGS sequence"/>
</dbReference>
<reference evidence="2" key="1">
    <citation type="submission" date="2018-11" db="EMBL/GenBank/DDBJ databases">
        <authorList>
            <person name="Alioto T."/>
            <person name="Alioto T."/>
        </authorList>
    </citation>
    <scope>NUCLEOTIDE SEQUENCE</scope>
</reference>
<feature type="compositionally biased region" description="Polar residues" evidence="1">
    <location>
        <begin position="25"/>
        <end position="35"/>
    </location>
</feature>
<protein>
    <submittedName>
        <fullName evidence="2">Uncharacterized protein</fullName>
    </submittedName>
</protein>
<dbReference type="EMBL" id="UYJE01000229">
    <property type="protein sequence ID" value="VDH91439.1"/>
    <property type="molecule type" value="Genomic_DNA"/>
</dbReference>
<sequence>MPAPNNATTNAADNEQPKEIVDTASLGTSSNTTVSHIIPPPPDYASHRYHVNFESFSGYVNTLMRSITKIVDVTTLRNTAEEPMPTPRPLCVAFTRPQKTDVIQAMKSRFRKAEI</sequence>
<name>A0A8B6BKJ3_MYTGA</name>
<dbReference type="AlphaFoldDB" id="A0A8B6BKJ3"/>
<accession>A0A8B6BKJ3</accession>
<dbReference type="OrthoDB" id="6206622at2759"/>
<feature type="compositionally biased region" description="Low complexity" evidence="1">
    <location>
        <begin position="1"/>
        <end position="14"/>
    </location>
</feature>
<comment type="caution">
    <text evidence="2">The sequence shown here is derived from an EMBL/GenBank/DDBJ whole genome shotgun (WGS) entry which is preliminary data.</text>
</comment>
<keyword evidence="3" id="KW-1185">Reference proteome</keyword>
<proteinExistence type="predicted"/>
<gene>
    <name evidence="2" type="ORF">MGAL_10B031743</name>
</gene>
<evidence type="ECO:0000256" key="1">
    <source>
        <dbReference type="SAM" id="MobiDB-lite"/>
    </source>
</evidence>